<sequence length="532" mass="56809">MKRIGLALFVFHEHLYSSQGSGEDAVKKFGFPNLKGFDLHKLKLDELKFGGGFDPQKFNVDQLKSFGIPDLKDLNFFGSKVNLSNLKNSTKDQKDEGDNGGGGGTTPSACVEEDAAALIALQTFEVLGDFMNPDMNQNACAPDNYAYLFWENEGSMTVQAEDVEYVFKATGFQFSKDVSLACTEGLECPDCEIVEQDATSARFRCSNVTVPVEDILWPELNICWASDSLPSPNLLELSSGCDATADSAVSESSCSIAEGPFGSVAQEFSDCTSDACPSCTQGERYQATLTGFSSLAQTSVRFRFSPAALNDNNEPAIDTSSVTVVGCGDQTVSSSETLLRMDCPPETDTLTVCFDPMDFSLGFRGNPGWSVEETAQSEGFCAEANLRLCDSTDAEAQAVSITQCGLVAGDCDECPSGQEYKISFTDTFDSVFDILFQRQTSVGFSNAVMVDPDSGVSGSGGLCETAVSNTAQAGFVCDGSGLGGSPSTWSLCFDDSNDVAQVDIEFPIGEVEPQDGFCRQLFESVSLSVQGS</sequence>
<proteinExistence type="predicted"/>
<accession>A0A0G4F6P3</accession>
<dbReference type="EMBL" id="CDMZ01000153">
    <property type="protein sequence ID" value="CEM07919.1"/>
    <property type="molecule type" value="Genomic_DNA"/>
</dbReference>
<dbReference type="VEuPathDB" id="CryptoDB:Cvel_15407"/>
<organism evidence="2">
    <name type="scientific">Chromera velia CCMP2878</name>
    <dbReference type="NCBI Taxonomy" id="1169474"/>
    <lineage>
        <taxon>Eukaryota</taxon>
        <taxon>Sar</taxon>
        <taxon>Alveolata</taxon>
        <taxon>Colpodellida</taxon>
        <taxon>Chromeraceae</taxon>
        <taxon>Chromera</taxon>
    </lineage>
</organism>
<feature type="region of interest" description="Disordered" evidence="1">
    <location>
        <begin position="87"/>
        <end position="107"/>
    </location>
</feature>
<gene>
    <name evidence="2" type="ORF">Cvel_15407</name>
</gene>
<protein>
    <submittedName>
        <fullName evidence="2">Uncharacterized protein</fullName>
    </submittedName>
</protein>
<dbReference type="AlphaFoldDB" id="A0A0G4F6P3"/>
<name>A0A0G4F6P3_9ALVE</name>
<evidence type="ECO:0000256" key="1">
    <source>
        <dbReference type="SAM" id="MobiDB-lite"/>
    </source>
</evidence>
<evidence type="ECO:0000313" key="2">
    <source>
        <dbReference type="EMBL" id="CEM07919.1"/>
    </source>
</evidence>
<reference evidence="2" key="1">
    <citation type="submission" date="2014-11" db="EMBL/GenBank/DDBJ databases">
        <authorList>
            <person name="Otto D Thomas"/>
            <person name="Naeem Raeece"/>
        </authorList>
    </citation>
    <scope>NUCLEOTIDE SEQUENCE</scope>
</reference>